<evidence type="ECO:0000313" key="1">
    <source>
        <dbReference type="EMBL" id="MBA0670617.1"/>
    </source>
</evidence>
<reference evidence="1 2" key="1">
    <citation type="journal article" date="2019" name="Genome Biol. Evol.">
        <title>Insights into the evolution of the New World diploid cottons (Gossypium, subgenus Houzingenia) based on genome sequencing.</title>
        <authorList>
            <person name="Grover C.E."/>
            <person name="Arick M.A. 2nd"/>
            <person name="Thrash A."/>
            <person name="Conover J.L."/>
            <person name="Sanders W.S."/>
            <person name="Peterson D.G."/>
            <person name="Frelichowski J.E."/>
            <person name="Scheffler J.A."/>
            <person name="Scheffler B.E."/>
            <person name="Wendel J.F."/>
        </authorList>
    </citation>
    <scope>NUCLEOTIDE SEQUENCE [LARGE SCALE GENOMIC DNA]</scope>
    <source>
        <strain evidence="1">57</strain>
        <tissue evidence="1">Leaf</tissue>
    </source>
</reference>
<dbReference type="Proteomes" id="UP000593573">
    <property type="component" value="Unassembled WGS sequence"/>
</dbReference>
<proteinExistence type="predicted"/>
<evidence type="ECO:0000313" key="2">
    <source>
        <dbReference type="Proteomes" id="UP000593573"/>
    </source>
</evidence>
<protein>
    <submittedName>
        <fullName evidence="1">Uncharacterized protein</fullName>
    </submittedName>
</protein>
<dbReference type="EMBL" id="JABFAB010237378">
    <property type="protein sequence ID" value="MBA0670617.1"/>
    <property type="molecule type" value="Genomic_DNA"/>
</dbReference>
<sequence>MLVGYMNRFMYALRPPKIDKLGPYLRGKAKGTSSSIGACIEEIFANFLSLVIGSKFM</sequence>
<accession>A0A7J8W6C0</accession>
<keyword evidence="2" id="KW-1185">Reference proteome</keyword>
<dbReference type="AlphaFoldDB" id="A0A7J8W6C0"/>
<name>A0A7J8W6C0_9ROSI</name>
<comment type="caution">
    <text evidence="1">The sequence shown here is derived from an EMBL/GenBank/DDBJ whole genome shotgun (WGS) entry which is preliminary data.</text>
</comment>
<organism evidence="1 2">
    <name type="scientific">Gossypium klotzschianum</name>
    <dbReference type="NCBI Taxonomy" id="34286"/>
    <lineage>
        <taxon>Eukaryota</taxon>
        <taxon>Viridiplantae</taxon>
        <taxon>Streptophyta</taxon>
        <taxon>Embryophyta</taxon>
        <taxon>Tracheophyta</taxon>
        <taxon>Spermatophyta</taxon>
        <taxon>Magnoliopsida</taxon>
        <taxon>eudicotyledons</taxon>
        <taxon>Gunneridae</taxon>
        <taxon>Pentapetalae</taxon>
        <taxon>rosids</taxon>
        <taxon>malvids</taxon>
        <taxon>Malvales</taxon>
        <taxon>Malvaceae</taxon>
        <taxon>Malvoideae</taxon>
        <taxon>Gossypium</taxon>
    </lineage>
</organism>
<gene>
    <name evidence="1" type="ORF">Goklo_024132</name>
</gene>